<evidence type="ECO:0000313" key="2">
    <source>
        <dbReference type="Proteomes" id="UP001164929"/>
    </source>
</evidence>
<evidence type="ECO:0000313" key="1">
    <source>
        <dbReference type="EMBL" id="KAJ6976437.1"/>
    </source>
</evidence>
<name>A0AAD6M0E7_9ROSI</name>
<dbReference type="Proteomes" id="UP001164929">
    <property type="component" value="Chromosome 12"/>
</dbReference>
<dbReference type="AlphaFoldDB" id="A0AAD6M0E7"/>
<organism evidence="1 2">
    <name type="scientific">Populus alba x Populus x berolinensis</name>
    <dbReference type="NCBI Taxonomy" id="444605"/>
    <lineage>
        <taxon>Eukaryota</taxon>
        <taxon>Viridiplantae</taxon>
        <taxon>Streptophyta</taxon>
        <taxon>Embryophyta</taxon>
        <taxon>Tracheophyta</taxon>
        <taxon>Spermatophyta</taxon>
        <taxon>Magnoliopsida</taxon>
        <taxon>eudicotyledons</taxon>
        <taxon>Gunneridae</taxon>
        <taxon>Pentapetalae</taxon>
        <taxon>rosids</taxon>
        <taxon>fabids</taxon>
        <taxon>Malpighiales</taxon>
        <taxon>Salicaceae</taxon>
        <taxon>Saliceae</taxon>
        <taxon>Populus</taxon>
    </lineage>
</organism>
<proteinExistence type="predicted"/>
<accession>A0AAD6M0E7</accession>
<gene>
    <name evidence="1" type="ORF">NC653_028538</name>
</gene>
<sequence length="128" mass="14014">MGDVRNGVTAVSHLGECRGREMPTVCGGWTLLDRSGGVTEEEGSGFEFFLGVLIVAVVRDGLMRGTGDGSRIPAAVVELLEALSWAVEEKWVRLRVVMVIGSMHEGVKACLGWSLRWWWSRLRGSLVL</sequence>
<dbReference type="EMBL" id="JAQIZT010000012">
    <property type="protein sequence ID" value="KAJ6976437.1"/>
    <property type="molecule type" value="Genomic_DNA"/>
</dbReference>
<comment type="caution">
    <text evidence="1">The sequence shown here is derived from an EMBL/GenBank/DDBJ whole genome shotgun (WGS) entry which is preliminary data.</text>
</comment>
<reference evidence="1" key="1">
    <citation type="journal article" date="2023" name="Mol. Ecol. Resour.">
        <title>Chromosome-level genome assembly of a triploid poplar Populus alba 'Berolinensis'.</title>
        <authorList>
            <person name="Chen S."/>
            <person name="Yu Y."/>
            <person name="Wang X."/>
            <person name="Wang S."/>
            <person name="Zhang T."/>
            <person name="Zhou Y."/>
            <person name="He R."/>
            <person name="Meng N."/>
            <person name="Wang Y."/>
            <person name="Liu W."/>
            <person name="Liu Z."/>
            <person name="Liu J."/>
            <person name="Guo Q."/>
            <person name="Huang H."/>
            <person name="Sederoff R.R."/>
            <person name="Wang G."/>
            <person name="Qu G."/>
            <person name="Chen S."/>
        </authorList>
    </citation>
    <scope>NUCLEOTIDE SEQUENCE</scope>
    <source>
        <strain evidence="1">SC-2020</strain>
    </source>
</reference>
<protein>
    <submittedName>
        <fullName evidence="1">Uncharacterized protein</fullName>
    </submittedName>
</protein>
<keyword evidence="2" id="KW-1185">Reference proteome</keyword>